<dbReference type="InterPro" id="IPR029044">
    <property type="entry name" value="Nucleotide-diphossugar_trans"/>
</dbReference>
<reference evidence="2" key="1">
    <citation type="submission" date="2017-09" db="EMBL/GenBank/DDBJ databases">
        <title>Polyketide synthases of a Diaporthe helianthi virulent isolate.</title>
        <authorList>
            <person name="Baroncelli R."/>
        </authorList>
    </citation>
    <scope>NUCLEOTIDE SEQUENCE [LARGE SCALE GENOMIC DNA]</scope>
    <source>
        <strain evidence="2">7/96</strain>
    </source>
</reference>
<accession>A0A2P5HU01</accession>
<dbReference type="OrthoDB" id="409543at2759"/>
<organism evidence="2 3">
    <name type="scientific">Diaporthe helianthi</name>
    <dbReference type="NCBI Taxonomy" id="158607"/>
    <lineage>
        <taxon>Eukaryota</taxon>
        <taxon>Fungi</taxon>
        <taxon>Dikarya</taxon>
        <taxon>Ascomycota</taxon>
        <taxon>Pezizomycotina</taxon>
        <taxon>Sordariomycetes</taxon>
        <taxon>Sordariomycetidae</taxon>
        <taxon>Diaporthales</taxon>
        <taxon>Diaporthaceae</taxon>
        <taxon>Diaporthe</taxon>
    </lineage>
</organism>
<dbReference type="Proteomes" id="UP000094444">
    <property type="component" value="Unassembled WGS sequence"/>
</dbReference>
<evidence type="ECO:0000313" key="3">
    <source>
        <dbReference type="Proteomes" id="UP000094444"/>
    </source>
</evidence>
<gene>
    <name evidence="2" type="ORF">DHEL01_v207887</name>
</gene>
<protein>
    <submittedName>
        <fullName evidence="2">Initiation-specific alpha-1,6-mannosyltransferase</fullName>
    </submittedName>
</protein>
<dbReference type="GO" id="GO:0000136">
    <property type="term" value="C:mannan polymerase complex"/>
    <property type="evidence" value="ECO:0007669"/>
    <property type="project" value="TreeGrafter"/>
</dbReference>
<name>A0A2P5HU01_DIAHE</name>
<dbReference type="AlphaFoldDB" id="A0A2P5HU01"/>
<dbReference type="Pfam" id="PF04488">
    <property type="entry name" value="Gly_transf_sug"/>
    <property type="match status" value="1"/>
</dbReference>
<dbReference type="PANTHER" id="PTHR31834:SF8">
    <property type="entry name" value="TRANSFERASE, PUTATIVE (AFU_ORTHOLOGUE AFUA_6G14040)-RELATED"/>
    <property type="match status" value="1"/>
</dbReference>
<dbReference type="Gene3D" id="3.90.550.20">
    <property type="match status" value="1"/>
</dbReference>
<dbReference type="GO" id="GO:0000009">
    <property type="term" value="F:alpha-1,6-mannosyltransferase activity"/>
    <property type="evidence" value="ECO:0007669"/>
    <property type="project" value="InterPro"/>
</dbReference>
<dbReference type="InParanoid" id="A0A2P5HU01"/>
<sequence>MIPQEIRKSHVLVLIVVVFLFIVAVSLHRADILRYENYFDRDRLGNRPEPAAKETAPIITRKIWQIFSTPQDAKEKPPNSIDPKALGDTRSWIGLNPGYQYQLLGAGTSSADEFVTKHFSHDESIMDTYFSLRNPGLKTDLLRYLVLWVEGGVYADLDTWAIKPVDDWVPEHLRAEGTVRAVIGPEWDQLDSDPWPGFGDEPSYMTHVVQFCQWTFAGAARHPIFENAIRTSVKRIGELAASKAVSISELDPIGYEVVTTTGPSAWTDAVFEELRKADPAFQDLKELSGMTEPRLIGDVLIDEVNKTRSEHPVVPTTASV</sequence>
<dbReference type="InterPro" id="IPR039367">
    <property type="entry name" value="Och1-like"/>
</dbReference>
<keyword evidence="3" id="KW-1185">Reference proteome</keyword>
<comment type="caution">
    <text evidence="2">The sequence shown here is derived from an EMBL/GenBank/DDBJ whole genome shotgun (WGS) entry which is preliminary data.</text>
</comment>
<evidence type="ECO:0000313" key="2">
    <source>
        <dbReference type="EMBL" id="POS73718.1"/>
    </source>
</evidence>
<dbReference type="GO" id="GO:0006487">
    <property type="term" value="P:protein N-linked glycosylation"/>
    <property type="evidence" value="ECO:0007669"/>
    <property type="project" value="TreeGrafter"/>
</dbReference>
<dbReference type="PANTHER" id="PTHR31834">
    <property type="entry name" value="INITIATION-SPECIFIC ALPHA-1,6-MANNOSYLTRANSFERASE"/>
    <property type="match status" value="1"/>
</dbReference>
<evidence type="ECO:0000256" key="1">
    <source>
        <dbReference type="ARBA" id="ARBA00009003"/>
    </source>
</evidence>
<dbReference type="InterPro" id="IPR007577">
    <property type="entry name" value="GlycoTrfase_DXD_sugar-bd_CS"/>
</dbReference>
<dbReference type="STRING" id="158607.A0A2P5HU01"/>
<comment type="similarity">
    <text evidence="1">Belongs to the glycosyltransferase 32 family.</text>
</comment>
<dbReference type="SUPFAM" id="SSF53448">
    <property type="entry name" value="Nucleotide-diphospho-sugar transferases"/>
    <property type="match status" value="1"/>
</dbReference>
<proteinExistence type="inferred from homology"/>
<dbReference type="EMBL" id="MAVT02000746">
    <property type="protein sequence ID" value="POS73718.1"/>
    <property type="molecule type" value="Genomic_DNA"/>
</dbReference>